<reference evidence="10 11" key="1">
    <citation type="journal article" date="2019" name="Int. J. Syst. Evol. Microbiol.">
        <title>The Global Catalogue of Microorganisms (GCM) 10K type strain sequencing project: providing services to taxonomists for standard genome sequencing and annotation.</title>
        <authorList>
            <consortium name="The Broad Institute Genomics Platform"/>
            <consortium name="The Broad Institute Genome Sequencing Center for Infectious Disease"/>
            <person name="Wu L."/>
            <person name="Ma J."/>
        </authorList>
    </citation>
    <scope>NUCLEOTIDE SEQUENCE [LARGE SCALE GENOMIC DNA]</scope>
    <source>
        <strain evidence="10 11">JCM 17504</strain>
    </source>
</reference>
<sequence length="63" mass="6625">MAAARDALSSAQLFYGGEIHDYDSAYEMASVADTVIVGDVLHEAGIEAVEATVRGARDAKHDS</sequence>
<dbReference type="PANTHER" id="PTHR40029">
    <property type="match status" value="1"/>
</dbReference>
<organism evidence="10 11">
    <name type="scientific">Haladaptatus pallidirubidus</name>
    <dbReference type="NCBI Taxonomy" id="1008152"/>
    <lineage>
        <taxon>Archaea</taxon>
        <taxon>Methanobacteriati</taxon>
        <taxon>Methanobacteriota</taxon>
        <taxon>Stenosarchaea group</taxon>
        <taxon>Halobacteria</taxon>
        <taxon>Halobacteriales</taxon>
        <taxon>Haladaptataceae</taxon>
        <taxon>Haladaptatus</taxon>
    </lineage>
</organism>
<keyword evidence="6" id="KW-0443">Lipid metabolism</keyword>
<dbReference type="SUPFAM" id="SSF51395">
    <property type="entry name" value="FMN-linked oxidoreductases"/>
    <property type="match status" value="1"/>
</dbReference>
<evidence type="ECO:0000256" key="2">
    <source>
        <dbReference type="ARBA" id="ARBA00022516"/>
    </source>
</evidence>
<dbReference type="EC" id="2.5.1.41" evidence="1"/>
<accession>A0AAV3UNU5</accession>
<gene>
    <name evidence="10" type="ORF">GCM10025751_48260</name>
</gene>
<comment type="caution">
    <text evidence="10">The sequence shown here is derived from an EMBL/GenBank/DDBJ whole genome shotgun (WGS) entry which is preliminary data.</text>
</comment>
<evidence type="ECO:0000313" key="11">
    <source>
        <dbReference type="Proteomes" id="UP001501729"/>
    </source>
</evidence>
<keyword evidence="11" id="KW-1185">Reference proteome</keyword>
<keyword evidence="7" id="KW-0594">Phospholipid biosynthesis</keyword>
<evidence type="ECO:0000256" key="3">
    <source>
        <dbReference type="ARBA" id="ARBA00022679"/>
    </source>
</evidence>
<dbReference type="EMBL" id="BAABKX010000022">
    <property type="protein sequence ID" value="GAA5061784.1"/>
    <property type="molecule type" value="Genomic_DNA"/>
</dbReference>
<dbReference type="GO" id="GO:0046872">
    <property type="term" value="F:metal ion binding"/>
    <property type="evidence" value="ECO:0007669"/>
    <property type="project" value="UniProtKB-KW"/>
</dbReference>
<dbReference type="Pfam" id="PF01884">
    <property type="entry name" value="PcrB"/>
    <property type="match status" value="1"/>
</dbReference>
<keyword evidence="3" id="KW-0808">Transferase</keyword>
<evidence type="ECO:0000256" key="1">
    <source>
        <dbReference type="ARBA" id="ARBA00012676"/>
    </source>
</evidence>
<evidence type="ECO:0000256" key="7">
    <source>
        <dbReference type="ARBA" id="ARBA00023209"/>
    </source>
</evidence>
<evidence type="ECO:0000256" key="5">
    <source>
        <dbReference type="ARBA" id="ARBA00022842"/>
    </source>
</evidence>
<dbReference type="InterPro" id="IPR008205">
    <property type="entry name" value="GGGP_HepGP_synthase"/>
</dbReference>
<dbReference type="Gene3D" id="3.20.20.390">
    <property type="entry name" value="FMN-linked oxidoreductases"/>
    <property type="match status" value="1"/>
</dbReference>
<keyword evidence="5" id="KW-0460">Magnesium</keyword>
<name>A0AAV3UNU5_9EURY</name>
<proteinExistence type="predicted"/>
<keyword evidence="4" id="KW-0479">Metal-binding</keyword>
<evidence type="ECO:0000313" key="10">
    <source>
        <dbReference type="EMBL" id="GAA5061784.1"/>
    </source>
</evidence>
<dbReference type="Proteomes" id="UP001501729">
    <property type="component" value="Unassembled WGS sequence"/>
</dbReference>
<keyword evidence="2" id="KW-0444">Lipid biosynthesis</keyword>
<keyword evidence="8" id="KW-1208">Phospholipid metabolism</keyword>
<dbReference type="InterPro" id="IPR038597">
    <property type="entry name" value="GGGP/HepGP_synthase_sf"/>
</dbReference>
<evidence type="ECO:0000256" key="9">
    <source>
        <dbReference type="ARBA" id="ARBA00047288"/>
    </source>
</evidence>
<dbReference type="PANTHER" id="PTHR40029:SF2">
    <property type="entry name" value="HEPTAPRENYLGLYCERYL PHOSPHATE SYNTHASE"/>
    <property type="match status" value="1"/>
</dbReference>
<evidence type="ECO:0000256" key="4">
    <source>
        <dbReference type="ARBA" id="ARBA00022723"/>
    </source>
</evidence>
<comment type="catalytic activity">
    <reaction evidence="9">
        <text>sn-glycerol 1-phosphate + (2E,6E,10E)-geranylgeranyl diphosphate = sn-3-O-(geranylgeranyl)glycerol 1-phosphate + diphosphate</text>
        <dbReference type="Rhea" id="RHEA:23404"/>
        <dbReference type="ChEBI" id="CHEBI:33019"/>
        <dbReference type="ChEBI" id="CHEBI:57677"/>
        <dbReference type="ChEBI" id="CHEBI:57685"/>
        <dbReference type="ChEBI" id="CHEBI:58756"/>
        <dbReference type="EC" id="2.5.1.41"/>
    </reaction>
</comment>
<evidence type="ECO:0000256" key="8">
    <source>
        <dbReference type="ARBA" id="ARBA00023264"/>
    </source>
</evidence>
<dbReference type="InterPro" id="IPR039074">
    <property type="entry name" value="GGGP/HepGP_synthase_I"/>
</dbReference>
<dbReference type="GO" id="GO:0046474">
    <property type="term" value="P:glycerophospholipid biosynthetic process"/>
    <property type="evidence" value="ECO:0007669"/>
    <property type="project" value="UniProtKB-ARBA"/>
</dbReference>
<dbReference type="AlphaFoldDB" id="A0AAV3UNU5"/>
<dbReference type="GO" id="GO:0047294">
    <property type="term" value="F:phosphoglycerol geranylgeranyltransferase activity"/>
    <property type="evidence" value="ECO:0007669"/>
    <property type="project" value="UniProtKB-EC"/>
</dbReference>
<dbReference type="GO" id="GO:0120536">
    <property type="term" value="F:heptaprenylglyceryl phosphate synthase activity"/>
    <property type="evidence" value="ECO:0007669"/>
    <property type="project" value="UniProtKB-ARBA"/>
</dbReference>
<evidence type="ECO:0000256" key="6">
    <source>
        <dbReference type="ARBA" id="ARBA00023098"/>
    </source>
</evidence>
<protein>
    <recommendedName>
        <fullName evidence="1">phosphoglycerol geranylgeranyltransferase</fullName>
        <ecNumber evidence="1">2.5.1.41</ecNumber>
    </recommendedName>
</protein>